<evidence type="ECO:0000256" key="1">
    <source>
        <dbReference type="ARBA" id="ARBA00006249"/>
    </source>
</evidence>
<accession>A0A1S7ULK0</accession>
<evidence type="ECO:0000313" key="10">
    <source>
        <dbReference type="Proteomes" id="UP000054516"/>
    </source>
</evidence>
<gene>
    <name evidence="9" type="ORF">SAMD00023353_0403360</name>
</gene>
<keyword evidence="10" id="KW-1185">Reference proteome</keyword>
<dbReference type="SUPFAM" id="SSF53474">
    <property type="entry name" value="alpha/beta-Hydrolases"/>
    <property type="match status" value="1"/>
</dbReference>
<dbReference type="EC" id="3.1.1.-" evidence="8"/>
<evidence type="ECO:0000313" key="9">
    <source>
        <dbReference type="EMBL" id="GAP83306.1"/>
    </source>
</evidence>
<evidence type="ECO:0000256" key="6">
    <source>
        <dbReference type="ARBA" id="ARBA00022837"/>
    </source>
</evidence>
<name>A0A1S7ULK0_ROSNE</name>
<dbReference type="OMA" id="INSICRW"/>
<feature type="chain" id="PRO_5011813278" description="Carboxylic ester hydrolase" evidence="8">
    <location>
        <begin position="22"/>
        <end position="576"/>
    </location>
</feature>
<dbReference type="GO" id="GO:0030600">
    <property type="term" value="F:feruloyl esterase activity"/>
    <property type="evidence" value="ECO:0007669"/>
    <property type="project" value="UniProtKB-ARBA"/>
</dbReference>
<organism evidence="9">
    <name type="scientific">Rosellinia necatrix</name>
    <name type="common">White root-rot fungus</name>
    <dbReference type="NCBI Taxonomy" id="77044"/>
    <lineage>
        <taxon>Eukaryota</taxon>
        <taxon>Fungi</taxon>
        <taxon>Dikarya</taxon>
        <taxon>Ascomycota</taxon>
        <taxon>Pezizomycotina</taxon>
        <taxon>Sordariomycetes</taxon>
        <taxon>Xylariomycetidae</taxon>
        <taxon>Xylariales</taxon>
        <taxon>Xylariaceae</taxon>
        <taxon>Rosellinia</taxon>
    </lineage>
</organism>
<protein>
    <recommendedName>
        <fullName evidence="8">Carboxylic ester hydrolase</fullName>
        <ecNumber evidence="8">3.1.1.-</ecNumber>
    </recommendedName>
</protein>
<dbReference type="Pfam" id="PF07519">
    <property type="entry name" value="Tannase"/>
    <property type="match status" value="1"/>
</dbReference>
<feature type="signal peptide" evidence="8">
    <location>
        <begin position="1"/>
        <end position="21"/>
    </location>
</feature>
<keyword evidence="6" id="KW-0106">Calcium</keyword>
<dbReference type="Proteomes" id="UP000054516">
    <property type="component" value="Unassembled WGS sequence"/>
</dbReference>
<dbReference type="OrthoDB" id="3039123at2759"/>
<keyword evidence="2" id="KW-0719">Serine esterase</keyword>
<dbReference type="PANTHER" id="PTHR33938">
    <property type="entry name" value="FERULOYL ESTERASE B-RELATED"/>
    <property type="match status" value="1"/>
</dbReference>
<evidence type="ECO:0000256" key="3">
    <source>
        <dbReference type="ARBA" id="ARBA00022723"/>
    </source>
</evidence>
<dbReference type="PANTHER" id="PTHR33938:SF16">
    <property type="entry name" value="CARBOXYLIC ESTER HYDROLASE"/>
    <property type="match status" value="1"/>
</dbReference>
<keyword evidence="4 8" id="KW-0732">Signal</keyword>
<evidence type="ECO:0000256" key="7">
    <source>
        <dbReference type="ARBA" id="ARBA00023157"/>
    </source>
</evidence>
<proteinExistence type="inferred from homology"/>
<comment type="similarity">
    <text evidence="1 8">Belongs to the tannase family.</text>
</comment>
<dbReference type="InterPro" id="IPR029058">
    <property type="entry name" value="AB_hydrolase_fold"/>
</dbReference>
<dbReference type="InterPro" id="IPR011118">
    <property type="entry name" value="Tannase/feruloyl_esterase"/>
</dbReference>
<evidence type="ECO:0000256" key="8">
    <source>
        <dbReference type="RuleBase" id="RU361238"/>
    </source>
</evidence>
<keyword evidence="7" id="KW-1015">Disulfide bond</keyword>
<evidence type="ECO:0000256" key="5">
    <source>
        <dbReference type="ARBA" id="ARBA00022801"/>
    </source>
</evidence>
<evidence type="ECO:0000256" key="4">
    <source>
        <dbReference type="ARBA" id="ARBA00022729"/>
    </source>
</evidence>
<keyword evidence="3" id="KW-0479">Metal-binding</keyword>
<sequence>MRGSSSALALSLGSALAAAQATSLAELCTVDYVTAALPVEDLGLAVTIDPSSVTAALSTNRTVGSAWYPSAVVDYCTVTFAYSHDGLHNDTVHVSYLVPAPGRFANRYLSTGGGGLAINSGAQYTPSGIVAGAVAGITDGGFGSFATQFDAAFLRANGTVDWQATYMFGYQAHRELAVLGKRLARNLFAVPDADRLYAYYQGCSEGGREGWSQAQRFADQFDGLVTGAPALRFSQLQTNHLSGGVLEEAAGYYPPPCELEKIRNLTIAACDALDGRADGVVARSDLCRLEFDYETTVGAPYYCAASAGGGFPGSGGATPEQNGTVTAEAVAIAKAFTEGLIDSEGRRVYLNPQPGSTFADARTSYDAAAGTWTPAPLSLGGGWITRFLRLEDKSNLDTLAGVTVDQLRDWMAQGMQTYYDSLQTTWPALGGLRDAGAKVLVVHGEADSSIPAGSSVHYYESVRRAMYGDLAYRDGTAALDDFLRLFLVPGAEHCGSNAAQPGAGWPATTLQTVIDWVENGVAPATLNTTGQSIGSVCRWPLRPLWSANGTEADCVFDQKSVDSWMYEFDAFKFPVY</sequence>
<dbReference type="GO" id="GO:0046872">
    <property type="term" value="F:metal ion binding"/>
    <property type="evidence" value="ECO:0007669"/>
    <property type="project" value="UniProtKB-KW"/>
</dbReference>
<dbReference type="EMBL" id="DF977449">
    <property type="protein sequence ID" value="GAP83306.1"/>
    <property type="molecule type" value="Genomic_DNA"/>
</dbReference>
<evidence type="ECO:0000256" key="2">
    <source>
        <dbReference type="ARBA" id="ARBA00022487"/>
    </source>
</evidence>
<dbReference type="Gene3D" id="3.40.50.1820">
    <property type="entry name" value="alpha/beta hydrolase"/>
    <property type="match status" value="1"/>
</dbReference>
<dbReference type="AlphaFoldDB" id="A0A1S7ULK0"/>
<reference evidence="9" key="1">
    <citation type="submission" date="2016-03" db="EMBL/GenBank/DDBJ databases">
        <title>Draft genome sequence of Rosellinia necatrix.</title>
        <authorList>
            <person name="Kanematsu S."/>
        </authorList>
    </citation>
    <scope>NUCLEOTIDE SEQUENCE [LARGE SCALE GENOMIC DNA]</scope>
    <source>
        <strain evidence="9">W97</strain>
    </source>
</reference>
<keyword evidence="5 8" id="KW-0378">Hydrolase</keyword>